<gene>
    <name evidence="3" type="ORF">SAMN05444169_7733</name>
</gene>
<dbReference type="Proteomes" id="UP000190675">
    <property type="component" value="Chromosome I"/>
</dbReference>
<keyword evidence="2" id="KW-0732">Signal</keyword>
<name>A0A1M5TEJ8_9BRAD</name>
<feature type="region of interest" description="Disordered" evidence="1">
    <location>
        <begin position="50"/>
        <end position="71"/>
    </location>
</feature>
<dbReference type="AlphaFoldDB" id="A0A1M5TEJ8"/>
<proteinExistence type="predicted"/>
<feature type="chain" id="PRO_5012047872" evidence="2">
    <location>
        <begin position="29"/>
        <end position="89"/>
    </location>
</feature>
<feature type="signal peptide" evidence="2">
    <location>
        <begin position="1"/>
        <end position="28"/>
    </location>
</feature>
<reference evidence="3 4" key="1">
    <citation type="submission" date="2016-11" db="EMBL/GenBank/DDBJ databases">
        <authorList>
            <person name="Jaros S."/>
            <person name="Januszkiewicz K."/>
            <person name="Wedrychowicz H."/>
        </authorList>
    </citation>
    <scope>NUCLEOTIDE SEQUENCE [LARGE SCALE GENOMIC DNA]</scope>
    <source>
        <strain evidence="3 4">GAS242</strain>
    </source>
</reference>
<protein>
    <submittedName>
        <fullName evidence="3">Uncharacterized protein</fullName>
    </submittedName>
</protein>
<evidence type="ECO:0000256" key="1">
    <source>
        <dbReference type="SAM" id="MobiDB-lite"/>
    </source>
</evidence>
<evidence type="ECO:0000313" key="4">
    <source>
        <dbReference type="Proteomes" id="UP000190675"/>
    </source>
</evidence>
<organism evidence="3 4">
    <name type="scientific">Bradyrhizobium erythrophlei</name>
    <dbReference type="NCBI Taxonomy" id="1437360"/>
    <lineage>
        <taxon>Bacteria</taxon>
        <taxon>Pseudomonadati</taxon>
        <taxon>Pseudomonadota</taxon>
        <taxon>Alphaproteobacteria</taxon>
        <taxon>Hyphomicrobiales</taxon>
        <taxon>Nitrobacteraceae</taxon>
        <taxon>Bradyrhizobium</taxon>
    </lineage>
</organism>
<evidence type="ECO:0000313" key="3">
    <source>
        <dbReference type="EMBL" id="SHH49235.1"/>
    </source>
</evidence>
<sequence length="89" mass="9622">MKYVASKHTTVQHIALFAALVVSSAANAATYDYTGNYAYMRKPAMTSAQRPSSFRWIRKPPTTPPARSTACPPQGIAVACSRMAGNSDR</sequence>
<accession>A0A1M5TEJ8</accession>
<evidence type="ECO:0000256" key="2">
    <source>
        <dbReference type="SAM" id="SignalP"/>
    </source>
</evidence>
<dbReference type="EMBL" id="LT670818">
    <property type="protein sequence ID" value="SHH49235.1"/>
    <property type="molecule type" value="Genomic_DNA"/>
</dbReference>